<organism evidence="2 3">
    <name type="scientific">Vallitalea longa</name>
    <dbReference type="NCBI Taxonomy" id="2936439"/>
    <lineage>
        <taxon>Bacteria</taxon>
        <taxon>Bacillati</taxon>
        <taxon>Bacillota</taxon>
        <taxon>Clostridia</taxon>
        <taxon>Lachnospirales</taxon>
        <taxon>Vallitaleaceae</taxon>
        <taxon>Vallitalea</taxon>
    </lineage>
</organism>
<proteinExistence type="predicted"/>
<evidence type="ECO:0000313" key="2">
    <source>
        <dbReference type="EMBL" id="GKX29168.1"/>
    </source>
</evidence>
<feature type="signal peptide" evidence="1">
    <location>
        <begin position="1"/>
        <end position="24"/>
    </location>
</feature>
<gene>
    <name evidence="2" type="ORF">SH1V18_16480</name>
</gene>
<accession>A0A9W5YB69</accession>
<evidence type="ECO:0000313" key="3">
    <source>
        <dbReference type="Proteomes" id="UP001144256"/>
    </source>
</evidence>
<sequence length="114" mass="12654">MKKQLFVLSLVVCVVLTISPITYAKSSVNVMKQTNDVQAVMNLQNEGLPAPGYIKGDNVPFKSRANDSSVTLGIFEFGEEVVVNYFTGNWVSVYRIETGQYGYVNKRYISFGAV</sequence>
<dbReference type="Gene3D" id="2.30.30.40">
    <property type="entry name" value="SH3 Domains"/>
    <property type="match status" value="1"/>
</dbReference>
<protein>
    <recommendedName>
        <fullName evidence="4">SH3b domain-containing protein</fullName>
    </recommendedName>
</protein>
<keyword evidence="1" id="KW-0732">Signal</keyword>
<feature type="chain" id="PRO_5040739533" description="SH3b domain-containing protein" evidence="1">
    <location>
        <begin position="25"/>
        <end position="114"/>
    </location>
</feature>
<dbReference type="Proteomes" id="UP001144256">
    <property type="component" value="Unassembled WGS sequence"/>
</dbReference>
<evidence type="ECO:0000256" key="1">
    <source>
        <dbReference type="SAM" id="SignalP"/>
    </source>
</evidence>
<dbReference type="RefSeq" id="WP_281814441.1">
    <property type="nucleotide sequence ID" value="NZ_BRLB01000003.1"/>
</dbReference>
<reference evidence="2" key="1">
    <citation type="submission" date="2022-06" db="EMBL/GenBank/DDBJ databases">
        <title>Vallitalea longa sp. nov., an anaerobic bacterium isolated from marine sediment.</title>
        <authorList>
            <person name="Hirano S."/>
            <person name="Terahara T."/>
            <person name="Mori K."/>
            <person name="Hamada M."/>
            <person name="Matsumoto R."/>
            <person name="Kobayashi T."/>
        </authorList>
    </citation>
    <scope>NUCLEOTIDE SEQUENCE</scope>
    <source>
        <strain evidence="2">SH18-1</strain>
    </source>
</reference>
<evidence type="ECO:0008006" key="4">
    <source>
        <dbReference type="Google" id="ProtNLM"/>
    </source>
</evidence>
<dbReference type="AlphaFoldDB" id="A0A9W5YB69"/>
<comment type="caution">
    <text evidence="2">The sequence shown here is derived from an EMBL/GenBank/DDBJ whole genome shotgun (WGS) entry which is preliminary data.</text>
</comment>
<dbReference type="EMBL" id="BRLB01000003">
    <property type="protein sequence ID" value="GKX29168.1"/>
    <property type="molecule type" value="Genomic_DNA"/>
</dbReference>
<keyword evidence="3" id="KW-1185">Reference proteome</keyword>
<name>A0A9W5YB69_9FIRM</name>